<proteinExistence type="inferred from homology"/>
<dbReference type="Proteomes" id="UP000054399">
    <property type="component" value="Unassembled WGS sequence"/>
</dbReference>
<comment type="subcellular location">
    <subcellularLocation>
        <location evidence="1">Peroxisome membrane</location>
        <topology evidence="1">Multi-pass membrane protein</topology>
    </subcellularLocation>
</comment>
<evidence type="ECO:0000256" key="11">
    <source>
        <dbReference type="SAM" id="Phobius"/>
    </source>
</evidence>
<keyword evidence="6 11" id="KW-1133">Transmembrane helix</keyword>
<dbReference type="PANTHER" id="PTHR45939:SF5">
    <property type="entry name" value="PEROXISOMAL MEMBRANE PROTEIN PMP34"/>
    <property type="match status" value="1"/>
</dbReference>
<evidence type="ECO:0000256" key="7">
    <source>
        <dbReference type="ARBA" id="ARBA00023136"/>
    </source>
</evidence>
<dbReference type="InterPro" id="IPR023395">
    <property type="entry name" value="MCP_dom_sf"/>
</dbReference>
<dbReference type="Gene3D" id="1.50.40.10">
    <property type="entry name" value="Mitochondrial carrier domain"/>
    <property type="match status" value="1"/>
</dbReference>
<feature type="repeat" description="Solcar" evidence="9">
    <location>
        <begin position="224"/>
        <end position="304"/>
    </location>
</feature>
<evidence type="ECO:0000256" key="5">
    <source>
        <dbReference type="ARBA" id="ARBA00022737"/>
    </source>
</evidence>
<evidence type="ECO:0000256" key="2">
    <source>
        <dbReference type="ARBA" id="ARBA00006375"/>
    </source>
</evidence>
<dbReference type="InterPro" id="IPR052217">
    <property type="entry name" value="Mito/Peroxisomal_Carrier"/>
</dbReference>
<evidence type="ECO:0000256" key="3">
    <source>
        <dbReference type="ARBA" id="ARBA00022448"/>
    </source>
</evidence>
<keyword evidence="4 9" id="KW-0812">Transmembrane</keyword>
<protein>
    <recommendedName>
        <fullName evidence="14">Solute carrier family 25 (Peroxisomal adenine nucleotide transporter), member 17</fullName>
    </recommendedName>
</protein>
<dbReference type="InterPro" id="IPR018108">
    <property type="entry name" value="MCP_transmembrane"/>
</dbReference>
<feature type="repeat" description="Solcar" evidence="9">
    <location>
        <begin position="102"/>
        <end position="196"/>
    </location>
</feature>
<evidence type="ECO:0008006" key="14">
    <source>
        <dbReference type="Google" id="ProtNLM"/>
    </source>
</evidence>
<evidence type="ECO:0000256" key="6">
    <source>
        <dbReference type="ARBA" id="ARBA00022989"/>
    </source>
</evidence>
<evidence type="ECO:0000256" key="4">
    <source>
        <dbReference type="ARBA" id="ARBA00022692"/>
    </source>
</evidence>
<evidence type="ECO:0000313" key="13">
    <source>
        <dbReference type="Proteomes" id="UP000054399"/>
    </source>
</evidence>
<feature type="transmembrane region" description="Helical" evidence="11">
    <location>
        <begin position="276"/>
        <end position="297"/>
    </location>
</feature>
<name>A0ABR3BPL0_9TREE</name>
<dbReference type="PROSITE" id="PS50920">
    <property type="entry name" value="SOLCAR"/>
    <property type="match status" value="3"/>
</dbReference>
<keyword evidence="3 10" id="KW-0813">Transport</keyword>
<evidence type="ECO:0000256" key="1">
    <source>
        <dbReference type="ARBA" id="ARBA00004585"/>
    </source>
</evidence>
<evidence type="ECO:0000256" key="10">
    <source>
        <dbReference type="RuleBase" id="RU000488"/>
    </source>
</evidence>
<keyword evidence="5" id="KW-0677">Repeat</keyword>
<organism evidence="12 13">
    <name type="scientific">Cryptococcus tetragattii IND107</name>
    <dbReference type="NCBI Taxonomy" id="1296105"/>
    <lineage>
        <taxon>Eukaryota</taxon>
        <taxon>Fungi</taxon>
        <taxon>Dikarya</taxon>
        <taxon>Basidiomycota</taxon>
        <taxon>Agaricomycotina</taxon>
        <taxon>Tremellomycetes</taxon>
        <taxon>Tremellales</taxon>
        <taxon>Cryptococcaceae</taxon>
        <taxon>Cryptococcus</taxon>
        <taxon>Cryptococcus gattii species complex</taxon>
    </lineage>
</organism>
<keyword evidence="8" id="KW-0576">Peroxisome</keyword>
<dbReference type="GeneID" id="91991016"/>
<comment type="caution">
    <text evidence="12">The sequence shown here is derived from an EMBL/GenBank/DDBJ whole genome shotgun (WGS) entry which is preliminary data.</text>
</comment>
<dbReference type="EMBL" id="ATAM02000007">
    <property type="protein sequence ID" value="KAL0247125.1"/>
    <property type="molecule type" value="Genomic_DNA"/>
</dbReference>
<feature type="repeat" description="Solcar" evidence="9">
    <location>
        <begin position="2"/>
        <end position="87"/>
    </location>
</feature>
<dbReference type="Pfam" id="PF00153">
    <property type="entry name" value="Mito_carr"/>
    <property type="match status" value="3"/>
</dbReference>
<reference evidence="12" key="2">
    <citation type="submission" date="2024-01" db="EMBL/GenBank/DDBJ databases">
        <title>Comparative genomics of Cryptococcus and Kwoniella reveals pathogenesis evolution and contrasting modes of karyotype evolution via chromosome fusion or intercentromeric recombination.</title>
        <authorList>
            <person name="Coelho M.A."/>
            <person name="David-Palma M."/>
            <person name="Shea T."/>
            <person name="Bowers K."/>
            <person name="Mcginley-Smith S."/>
            <person name="Mohammad A.W."/>
            <person name="Gnirke A."/>
            <person name="Yurkov A.M."/>
            <person name="Nowrousian M."/>
            <person name="Sun S."/>
            <person name="Cuomo C.A."/>
            <person name="Heitman J."/>
        </authorList>
    </citation>
    <scope>NUCLEOTIDE SEQUENCE</scope>
    <source>
        <strain evidence="12">IND107</strain>
    </source>
</reference>
<evidence type="ECO:0000256" key="8">
    <source>
        <dbReference type="ARBA" id="ARBA00023140"/>
    </source>
</evidence>
<keyword evidence="7 9" id="KW-0472">Membrane</keyword>
<dbReference type="RefSeq" id="XP_066613086.1">
    <property type="nucleotide sequence ID" value="XM_066758638.1"/>
</dbReference>
<comment type="similarity">
    <text evidence="2 10">Belongs to the mitochondrial carrier (TC 2.A.29) family.</text>
</comment>
<dbReference type="PANTHER" id="PTHR45939">
    <property type="entry name" value="PEROXISOMAL MEMBRANE PROTEIN PMP34-RELATED"/>
    <property type="match status" value="1"/>
</dbReference>
<evidence type="ECO:0000256" key="9">
    <source>
        <dbReference type="PROSITE-ProRule" id="PRU00282"/>
    </source>
</evidence>
<evidence type="ECO:0000313" key="12">
    <source>
        <dbReference type="EMBL" id="KAL0247125.1"/>
    </source>
</evidence>
<sequence>MGDSVIHAFAGSVGGCAAMALTYPLVTLSTRAAVQTKKEHMTVKEALVKAYIEEGIGGLYSGLGSSLFGIALTNGVYYAFYEEMRSALIRRRSKTPASSGGLSTKEGIIAGLVAGSITTIVTNPVWTVQTAQATYTADPSLKTDKKPHIKPSAMRVVTGIIEKDGIKGLWRGIGPALVLVVNPVIQYTTFERLVTALLKYRLLSHGATPVGKTALGRSSLSDWDFFILGAASKLVATSSTYPYIVVKSRLQAATHQYKSSFRAILHILRAEGVSGLYAGLTLKLLQSVLTAAFMFAAQRRIYVLMKYLLNLSVRKRKQIHYIAAFFDTDK</sequence>
<gene>
    <name evidence="12" type="ORF">I308_104160</name>
</gene>
<dbReference type="SUPFAM" id="SSF103506">
    <property type="entry name" value="Mitochondrial carrier"/>
    <property type="match status" value="1"/>
</dbReference>
<accession>A0ABR3BPL0</accession>
<reference evidence="12" key="1">
    <citation type="submission" date="2015-01" db="EMBL/GenBank/DDBJ databases">
        <authorList>
            <consortium name="The Broad Institute Genomics Platform"/>
            <person name="Cuomo C."/>
            <person name="Litvintseva A."/>
            <person name="Chen Y."/>
            <person name="Heitman J."/>
            <person name="Sun S."/>
            <person name="Springer D."/>
            <person name="Dromer F."/>
            <person name="Young S."/>
            <person name="Zeng Q."/>
            <person name="Gargeya S."/>
            <person name="Abouelleil A."/>
            <person name="Alvarado L."/>
            <person name="Chapman S.B."/>
            <person name="Gainer-Dewar J."/>
            <person name="Goldberg J."/>
            <person name="Griggs A."/>
            <person name="Gujja S."/>
            <person name="Hansen M."/>
            <person name="Howarth C."/>
            <person name="Imamovic A."/>
            <person name="Larimer J."/>
            <person name="Murphy C."/>
            <person name="Naylor J."/>
            <person name="Pearson M."/>
            <person name="Priest M."/>
            <person name="Roberts A."/>
            <person name="Saif S."/>
            <person name="Shea T."/>
            <person name="Sykes S."/>
            <person name="Wortman J."/>
            <person name="Nusbaum C."/>
            <person name="Birren B."/>
        </authorList>
    </citation>
    <scope>NUCLEOTIDE SEQUENCE</scope>
    <source>
        <strain evidence="12">IND107</strain>
    </source>
</reference>
<keyword evidence="13" id="KW-1185">Reference proteome</keyword>